<sequence length="450" mass="48733">MTKIIHIGCGAGFANDRPDAALRLARDLAGRDGQRYLMLELLAERTLAEAQLRKRADPALGYAARLFDFIEPILELCLEHQIPIITNGGAANPQAAARRLRGLLGAHHAQTRIACVLGDDLLQADTAALDRWLPAETPVEGRVSINVYTGADGIAQALEQGAQIVLCGRVADPSLAVGPARHGLGWARDDWQKMAVATVAGHLLECCTQVTGGYFAHPGIKDVPDLANLGCPIVELGEDGSLVITKTGGSGGFVSERTVREQLLYEVHDPRRYLTPDVVLDLGTARVHQQGENRVEVSGIQGHPQPDTLKGLVGLRGLWFGEGEISYAGPAALARARLARDVLLQRFAQLAPQIEPWIDLSGVASLFNDSRGEYLAQRLERAPELEDVRVRVGLTHRDKHLIDALLGEVESLYTNGPAGGGGVRRHLSESITTQSFLIPRDEIETSLEWY</sequence>
<proteinExistence type="predicted"/>
<dbReference type="AlphaFoldDB" id="A0A0D9AFH4"/>
<accession>A0A0D9AFH4</accession>
<organism evidence="2 3">
    <name type="scientific">Stutzerimonas stutzeri</name>
    <name type="common">Pseudomonas stutzeri</name>
    <dbReference type="NCBI Taxonomy" id="316"/>
    <lineage>
        <taxon>Bacteria</taxon>
        <taxon>Pseudomonadati</taxon>
        <taxon>Pseudomonadota</taxon>
        <taxon>Gammaproteobacteria</taxon>
        <taxon>Pseudomonadales</taxon>
        <taxon>Pseudomonadaceae</taxon>
        <taxon>Stutzerimonas</taxon>
    </lineage>
</organism>
<dbReference type="PANTHER" id="PTHR47472:SF1">
    <property type="entry name" value="DUF1446-DOMAIN-CONTAINING PROTEIN"/>
    <property type="match status" value="1"/>
</dbReference>
<comment type="caution">
    <text evidence="2">The sequence shown here is derived from an EMBL/GenBank/DDBJ whole genome shotgun (WGS) entry which is preliminary data.</text>
</comment>
<reference evidence="2 3" key="1">
    <citation type="submission" date="2015-02" db="EMBL/GenBank/DDBJ databases">
        <title>Draft genome sequence of Pseudomonas stutzeri NT0128 isolated from wheat (Triticum turgidum) rhizosphere.</title>
        <authorList>
            <person name="Tovi N."/>
            <person name="Frenk S."/>
            <person name="Hadar Y."/>
            <person name="Minz D."/>
        </authorList>
    </citation>
    <scope>NUCLEOTIDE SEQUENCE [LARGE SCALE GENOMIC DNA]</scope>
    <source>
        <strain evidence="2 3">NT0128</strain>
    </source>
</reference>
<evidence type="ECO:0000313" key="3">
    <source>
        <dbReference type="Proteomes" id="UP000032487"/>
    </source>
</evidence>
<dbReference type="InterPro" id="IPR010839">
    <property type="entry name" value="AtuA_N"/>
</dbReference>
<dbReference type="PATRIC" id="fig|316.101.peg.3195"/>
<name>A0A0D9AFH4_STUST</name>
<dbReference type="RefSeq" id="WP_045164277.1">
    <property type="nucleotide sequence ID" value="NZ_JYHV01000037.1"/>
</dbReference>
<dbReference type="PANTHER" id="PTHR47472">
    <property type="entry name" value="PROPIONYL-COA CARBOXYLASE"/>
    <property type="match status" value="1"/>
</dbReference>
<evidence type="ECO:0000259" key="1">
    <source>
        <dbReference type="Pfam" id="PF07287"/>
    </source>
</evidence>
<gene>
    <name evidence="2" type="ORF">UF78_21740</name>
</gene>
<protein>
    <recommendedName>
        <fullName evidence="1">Acyclic terpene utilisation N-terminal domain-containing protein</fullName>
    </recommendedName>
</protein>
<dbReference type="EMBL" id="JYHV01000037">
    <property type="protein sequence ID" value="KJH79765.1"/>
    <property type="molecule type" value="Genomic_DNA"/>
</dbReference>
<dbReference type="Pfam" id="PF07287">
    <property type="entry name" value="AtuA"/>
    <property type="match status" value="1"/>
</dbReference>
<evidence type="ECO:0000313" key="2">
    <source>
        <dbReference type="EMBL" id="KJH79765.1"/>
    </source>
</evidence>
<dbReference type="Proteomes" id="UP000032487">
    <property type="component" value="Unassembled WGS sequence"/>
</dbReference>
<feature type="domain" description="Acyclic terpene utilisation N-terminal" evidence="1">
    <location>
        <begin position="5"/>
        <end position="447"/>
    </location>
</feature>
<dbReference type="OrthoDB" id="9763456at2"/>